<dbReference type="EMBL" id="KV428327">
    <property type="protein sequence ID" value="KZT32487.1"/>
    <property type="molecule type" value="Genomic_DNA"/>
</dbReference>
<organism evidence="1 2">
    <name type="scientific">Sistotremastrum suecicum HHB10207 ss-3</name>
    <dbReference type="NCBI Taxonomy" id="1314776"/>
    <lineage>
        <taxon>Eukaryota</taxon>
        <taxon>Fungi</taxon>
        <taxon>Dikarya</taxon>
        <taxon>Basidiomycota</taxon>
        <taxon>Agaricomycotina</taxon>
        <taxon>Agaricomycetes</taxon>
        <taxon>Sistotremastrales</taxon>
        <taxon>Sistotremastraceae</taxon>
        <taxon>Sistotremastrum</taxon>
    </lineage>
</organism>
<evidence type="ECO:0000313" key="1">
    <source>
        <dbReference type="EMBL" id="KZT32487.1"/>
    </source>
</evidence>
<evidence type="ECO:0000313" key="2">
    <source>
        <dbReference type="Proteomes" id="UP000076798"/>
    </source>
</evidence>
<keyword evidence="2" id="KW-1185">Reference proteome</keyword>
<proteinExistence type="predicted"/>
<name>A0A165XS49_9AGAM</name>
<protein>
    <submittedName>
        <fullName evidence="1">Uncharacterized protein</fullName>
    </submittedName>
</protein>
<accession>A0A165XS49</accession>
<gene>
    <name evidence="1" type="ORF">SISSUDRAFT_1037705</name>
</gene>
<sequence length="226" mass="25854">MTSTTCLPNTPFSLLDETDASVLSAKVPLTLLRPSPEFEERRDRIYVEGLRALASMTSYKWDQCALLVYVSSAQVFQRIAEQVASGTSYKSLFPPNPPPTILQDVEDDLDVSTSMFIIDGTKRWLAWRYVEQYALCRNGTQRISEWQQLCCACPDLLFYKNVLELVLEACEETLTEAEPEELDFIPRTPRIWGNELGGHDEDWWTREQLSVPSIYTESVIESRVVD</sequence>
<dbReference type="Proteomes" id="UP000076798">
    <property type="component" value="Unassembled WGS sequence"/>
</dbReference>
<reference evidence="1 2" key="1">
    <citation type="journal article" date="2016" name="Mol. Biol. Evol.">
        <title>Comparative Genomics of Early-Diverging Mushroom-Forming Fungi Provides Insights into the Origins of Lignocellulose Decay Capabilities.</title>
        <authorList>
            <person name="Nagy L.G."/>
            <person name="Riley R."/>
            <person name="Tritt A."/>
            <person name="Adam C."/>
            <person name="Daum C."/>
            <person name="Floudas D."/>
            <person name="Sun H."/>
            <person name="Yadav J.S."/>
            <person name="Pangilinan J."/>
            <person name="Larsson K.H."/>
            <person name="Matsuura K."/>
            <person name="Barry K."/>
            <person name="Labutti K."/>
            <person name="Kuo R."/>
            <person name="Ohm R.A."/>
            <person name="Bhattacharya S.S."/>
            <person name="Shirouzu T."/>
            <person name="Yoshinaga Y."/>
            <person name="Martin F.M."/>
            <person name="Grigoriev I.V."/>
            <person name="Hibbett D.S."/>
        </authorList>
    </citation>
    <scope>NUCLEOTIDE SEQUENCE [LARGE SCALE GENOMIC DNA]</scope>
    <source>
        <strain evidence="1 2">HHB10207 ss-3</strain>
    </source>
</reference>
<dbReference type="AlphaFoldDB" id="A0A165XS49"/>